<name>A0ACB8AFB2_9AGAM</name>
<sequence>MRREPVRQLFARLTTLLGSESANLELKWMKQAHVTSTFPTDLSTMLERRLRGEPLQYILGTTPFGPLELLTRSPTLIPRPETEDWTMRLANVISPTSNRPISILDICTGSGCIPLLLCHLWPPGSTRAYGVDISPAAIRLSIDNAAKCEIPAPTHISERFSRNTFLPVLHDIFDADFWTSLHPPFDVVTSNPPYIPHHEYEQLPASVKDHEDPKALLGDPPGSSNQDGLSFYEHIAFLIGQKGILKDNGVVALEVGQGQADAVEKILHKTSGLRKTEIWKDPWDKHRVVVGYA</sequence>
<accession>A0ACB8AFB2</accession>
<keyword evidence="1" id="KW-0808">Transferase</keyword>
<dbReference type="EMBL" id="MU267662">
    <property type="protein sequence ID" value="KAH7911994.1"/>
    <property type="molecule type" value="Genomic_DNA"/>
</dbReference>
<keyword evidence="1" id="KW-0489">Methyltransferase</keyword>
<keyword evidence="2" id="KW-1185">Reference proteome</keyword>
<proteinExistence type="predicted"/>
<protein>
    <submittedName>
        <fullName evidence="1">S-adenosyl-L-methionine-dependent methyltransferase</fullName>
    </submittedName>
</protein>
<gene>
    <name evidence="1" type="ORF">BJ138DRAFT_850781</name>
</gene>
<comment type="caution">
    <text evidence="1">The sequence shown here is derived from an EMBL/GenBank/DDBJ whole genome shotgun (WGS) entry which is preliminary data.</text>
</comment>
<evidence type="ECO:0000313" key="1">
    <source>
        <dbReference type="EMBL" id="KAH7911994.1"/>
    </source>
</evidence>
<dbReference type="Proteomes" id="UP000790377">
    <property type="component" value="Unassembled WGS sequence"/>
</dbReference>
<evidence type="ECO:0000313" key="2">
    <source>
        <dbReference type="Proteomes" id="UP000790377"/>
    </source>
</evidence>
<reference evidence="1" key="1">
    <citation type="journal article" date="2021" name="New Phytol.">
        <title>Evolutionary innovations through gain and loss of genes in the ectomycorrhizal Boletales.</title>
        <authorList>
            <person name="Wu G."/>
            <person name="Miyauchi S."/>
            <person name="Morin E."/>
            <person name="Kuo A."/>
            <person name="Drula E."/>
            <person name="Varga T."/>
            <person name="Kohler A."/>
            <person name="Feng B."/>
            <person name="Cao Y."/>
            <person name="Lipzen A."/>
            <person name="Daum C."/>
            <person name="Hundley H."/>
            <person name="Pangilinan J."/>
            <person name="Johnson J."/>
            <person name="Barry K."/>
            <person name="LaButti K."/>
            <person name="Ng V."/>
            <person name="Ahrendt S."/>
            <person name="Min B."/>
            <person name="Choi I.G."/>
            <person name="Park H."/>
            <person name="Plett J.M."/>
            <person name="Magnuson J."/>
            <person name="Spatafora J.W."/>
            <person name="Nagy L.G."/>
            <person name="Henrissat B."/>
            <person name="Grigoriev I.V."/>
            <person name="Yang Z.L."/>
            <person name="Xu J."/>
            <person name="Martin F.M."/>
        </authorList>
    </citation>
    <scope>NUCLEOTIDE SEQUENCE</scope>
    <source>
        <strain evidence="1">ATCC 28755</strain>
    </source>
</reference>
<organism evidence="1 2">
    <name type="scientific">Hygrophoropsis aurantiaca</name>
    <dbReference type="NCBI Taxonomy" id="72124"/>
    <lineage>
        <taxon>Eukaryota</taxon>
        <taxon>Fungi</taxon>
        <taxon>Dikarya</taxon>
        <taxon>Basidiomycota</taxon>
        <taxon>Agaricomycotina</taxon>
        <taxon>Agaricomycetes</taxon>
        <taxon>Agaricomycetidae</taxon>
        <taxon>Boletales</taxon>
        <taxon>Coniophorineae</taxon>
        <taxon>Hygrophoropsidaceae</taxon>
        <taxon>Hygrophoropsis</taxon>
    </lineage>
</organism>